<evidence type="ECO:0000313" key="2">
    <source>
        <dbReference type="EMBL" id="AEC01798.1"/>
    </source>
</evidence>
<dbReference type="Pfam" id="PF07143">
    <property type="entry name" value="CrtC"/>
    <property type="match status" value="1"/>
</dbReference>
<gene>
    <name evidence="2" type="ordered locus">Spico_0570</name>
</gene>
<dbReference type="InterPro" id="IPR010791">
    <property type="entry name" value="AttH_dom"/>
</dbReference>
<reference evidence="2 3" key="2">
    <citation type="journal article" date="2012" name="Stand. Genomic Sci.">
        <title>Complete genome sequence of the termite hindgut bacterium Spirochaeta coccoides type strain (SPN1(T)), reclassification in the genus Sphaerochaeta as Sphaerochaeta coccoides comb. nov. and emendations of the family Spirochaetaceae and the genus Sphaerochaeta.</title>
        <authorList>
            <person name="Abt B."/>
            <person name="Han C."/>
            <person name="Scheuner C."/>
            <person name="Lu M."/>
            <person name="Lapidus A."/>
            <person name="Nolan M."/>
            <person name="Lucas S."/>
            <person name="Hammon N."/>
            <person name="Deshpande S."/>
            <person name="Cheng J.F."/>
            <person name="Tapia R."/>
            <person name="Goodwin L.A."/>
            <person name="Pitluck S."/>
            <person name="Liolios K."/>
            <person name="Pagani I."/>
            <person name="Ivanova N."/>
            <person name="Mavromatis K."/>
            <person name="Mikhailova N."/>
            <person name="Huntemann M."/>
            <person name="Pati A."/>
            <person name="Chen A."/>
            <person name="Palaniappan K."/>
            <person name="Land M."/>
            <person name="Hauser L."/>
            <person name="Brambilla E.M."/>
            <person name="Rohde M."/>
            <person name="Spring S."/>
            <person name="Gronow S."/>
            <person name="Goker M."/>
            <person name="Woyke T."/>
            <person name="Bristow J."/>
            <person name="Eisen J.A."/>
            <person name="Markowitz V."/>
            <person name="Hugenholtz P."/>
            <person name="Kyrpides N.C."/>
            <person name="Klenk H.P."/>
            <person name="Detter J.C."/>
        </authorList>
    </citation>
    <scope>NUCLEOTIDE SEQUENCE [LARGE SCALE GENOMIC DNA]</scope>
    <source>
        <strain evidence="3">ATCC BAA-1237 / DSM 17374 / SPN1</strain>
    </source>
</reference>
<dbReference type="OrthoDB" id="9770826at2"/>
<dbReference type="EMBL" id="CP002659">
    <property type="protein sequence ID" value="AEC01798.1"/>
    <property type="molecule type" value="Genomic_DNA"/>
</dbReference>
<accession>F4GK26</accession>
<evidence type="ECO:0000313" key="3">
    <source>
        <dbReference type="Proteomes" id="UP000007939"/>
    </source>
</evidence>
<feature type="domain" description="AttH" evidence="1">
    <location>
        <begin position="29"/>
        <end position="191"/>
    </location>
</feature>
<dbReference type="KEGG" id="scc:Spico_0570"/>
<evidence type="ECO:0000259" key="1">
    <source>
        <dbReference type="Pfam" id="PF07143"/>
    </source>
</evidence>
<organism evidence="2 3">
    <name type="scientific">Parasphaerochaeta coccoides (strain ATCC BAA-1237 / DSM 17374 / SPN1)</name>
    <name type="common">Sphaerochaeta coccoides</name>
    <dbReference type="NCBI Taxonomy" id="760011"/>
    <lineage>
        <taxon>Bacteria</taxon>
        <taxon>Pseudomonadati</taxon>
        <taxon>Spirochaetota</taxon>
        <taxon>Spirochaetia</taxon>
        <taxon>Spirochaetales</taxon>
        <taxon>Sphaerochaetaceae</taxon>
        <taxon>Parasphaerochaeta</taxon>
    </lineage>
</organism>
<protein>
    <recommendedName>
        <fullName evidence="1">AttH domain-containing protein</fullName>
    </recommendedName>
</protein>
<dbReference type="InterPro" id="IPR023374">
    <property type="entry name" value="AttH-like_dom_sf"/>
</dbReference>
<dbReference type="Pfam" id="PF17186">
    <property type="entry name" value="Lipocalin_9"/>
    <property type="match status" value="1"/>
</dbReference>
<dbReference type="PANTHER" id="PTHR38591:SF1">
    <property type="entry name" value="BLL1000 PROTEIN"/>
    <property type="match status" value="1"/>
</dbReference>
<dbReference type="RefSeq" id="WP_013739194.1">
    <property type="nucleotide sequence ID" value="NC_015436.1"/>
</dbReference>
<dbReference type="Gene3D" id="2.40.370.10">
    <property type="entry name" value="AttH-like domain"/>
    <property type="match status" value="2"/>
</dbReference>
<dbReference type="eggNOG" id="COG5621">
    <property type="taxonomic scope" value="Bacteria"/>
</dbReference>
<dbReference type="Proteomes" id="UP000007939">
    <property type="component" value="Chromosome"/>
</dbReference>
<dbReference type="SUPFAM" id="SSF159245">
    <property type="entry name" value="AttH-like"/>
    <property type="match status" value="1"/>
</dbReference>
<dbReference type="AlphaFoldDB" id="F4GK26"/>
<name>F4GK26_PARC1</name>
<dbReference type="PANTHER" id="PTHR38591">
    <property type="entry name" value="HYDROLASE"/>
    <property type="match status" value="1"/>
</dbReference>
<dbReference type="HOGENOM" id="CLU_833433_0_0_12"/>
<sequence>MGKIVYTTGTGIPPRSFDEEFMTHKKNSEWWYCTGYLEDGKSSFFSYQFTLAQVNLFGVTIRLLICSVTDFKTKKHYNIQVPLLFGKGVTTNDTLLSVDRRASVSFASNTHSSKGKMHLKMYSDEFNLEVDMEAVKPPTWHCDNGILQMGIPGEKERTYYYSFTNLKTSGSLTLGGRTYANMCGKTWFDRQGGTYSIRDSRTCWEWFSLRFFDNTEVMLFAFPQDNYYDGTYITESGDYHRLNDYHLESSGVITYEGKQFSNGWTVTINDKKYTITPKADGMFNVFFFELLADIKDENGELLGYCFVELLPGVRGVSEGGRKTLGLDVFRKK</sequence>
<reference evidence="3" key="1">
    <citation type="submission" date="2011-04" db="EMBL/GenBank/DDBJ databases">
        <title>The complete genome of Spirochaeta coccoides DSM 17374.</title>
        <authorList>
            <person name="Lucas S."/>
            <person name="Copeland A."/>
            <person name="Lapidus A."/>
            <person name="Bruce D."/>
            <person name="Goodwin L."/>
            <person name="Pitluck S."/>
            <person name="Peters L."/>
            <person name="Kyrpides N."/>
            <person name="Mavromatis K."/>
            <person name="Pagani I."/>
            <person name="Ivanova N."/>
            <person name="Ovchinnikova G."/>
            <person name="Lu M."/>
            <person name="Detter J.C."/>
            <person name="Tapia R."/>
            <person name="Han C."/>
            <person name="Land M."/>
            <person name="Hauser L."/>
            <person name="Markowitz V."/>
            <person name="Cheng J.-F."/>
            <person name="Hugenholtz P."/>
            <person name="Woyke T."/>
            <person name="Wu D."/>
            <person name="Spring S."/>
            <person name="Schroeder M."/>
            <person name="Brambilla E."/>
            <person name="Klenk H.-P."/>
            <person name="Eisen J.A."/>
        </authorList>
    </citation>
    <scope>NUCLEOTIDE SEQUENCE [LARGE SCALE GENOMIC DNA]</scope>
    <source>
        <strain evidence="3">ATCC BAA-1237 / DSM 17374 / SPN1</strain>
    </source>
</reference>
<keyword evidence="3" id="KW-1185">Reference proteome</keyword>
<proteinExistence type="predicted"/>